<gene>
    <name evidence="5" type="ORF">QQX98_002960</name>
</gene>
<dbReference type="InterPro" id="IPR036291">
    <property type="entry name" value="NAD(P)-bd_dom_sf"/>
</dbReference>
<protein>
    <recommendedName>
        <fullName evidence="4">Enoyl reductase (ER) domain-containing protein</fullName>
    </recommendedName>
</protein>
<accession>A0ABR1HFX2</accession>
<feature type="region of interest" description="Disordered" evidence="3">
    <location>
        <begin position="49"/>
        <end position="70"/>
    </location>
</feature>
<dbReference type="SUPFAM" id="SSF51735">
    <property type="entry name" value="NAD(P)-binding Rossmann-fold domains"/>
    <property type="match status" value="1"/>
</dbReference>
<evidence type="ECO:0000256" key="1">
    <source>
        <dbReference type="ARBA" id="ARBA00022857"/>
    </source>
</evidence>
<reference evidence="5 6" key="1">
    <citation type="journal article" date="2025" name="Microbiol. Resour. Announc.">
        <title>Draft genome sequences for Neonectria magnoliae and Neonectria punicea, canker pathogens of Liriodendron tulipifera and Acer saccharum in West Virginia.</title>
        <authorList>
            <person name="Petronek H.M."/>
            <person name="Kasson M.T."/>
            <person name="Metheny A.M."/>
            <person name="Stauder C.M."/>
            <person name="Lovett B."/>
            <person name="Lynch S.C."/>
            <person name="Garnas J.R."/>
            <person name="Kasson L.R."/>
            <person name="Stajich J.E."/>
        </authorList>
    </citation>
    <scope>NUCLEOTIDE SEQUENCE [LARGE SCALE GENOMIC DNA]</scope>
    <source>
        <strain evidence="5 6">NRRL 64653</strain>
    </source>
</reference>
<name>A0ABR1HFX2_9HYPO</name>
<keyword evidence="6" id="KW-1185">Reference proteome</keyword>
<dbReference type="Gene3D" id="3.40.50.720">
    <property type="entry name" value="NAD(P)-binding Rossmann-like Domain"/>
    <property type="match status" value="1"/>
</dbReference>
<proteinExistence type="predicted"/>
<evidence type="ECO:0000256" key="3">
    <source>
        <dbReference type="SAM" id="MobiDB-lite"/>
    </source>
</evidence>
<organism evidence="5 6">
    <name type="scientific">Neonectria punicea</name>
    <dbReference type="NCBI Taxonomy" id="979145"/>
    <lineage>
        <taxon>Eukaryota</taxon>
        <taxon>Fungi</taxon>
        <taxon>Dikarya</taxon>
        <taxon>Ascomycota</taxon>
        <taxon>Pezizomycotina</taxon>
        <taxon>Sordariomycetes</taxon>
        <taxon>Hypocreomycetidae</taxon>
        <taxon>Hypocreales</taxon>
        <taxon>Nectriaceae</taxon>
        <taxon>Neonectria</taxon>
    </lineage>
</organism>
<feature type="domain" description="Enoyl reductase (ER)" evidence="4">
    <location>
        <begin position="11"/>
        <end position="306"/>
    </location>
</feature>
<dbReference type="InterPro" id="IPR020843">
    <property type="entry name" value="ER"/>
</dbReference>
<keyword evidence="1" id="KW-0521">NADP</keyword>
<dbReference type="EMBL" id="JAZAVJ010000032">
    <property type="protein sequence ID" value="KAK7420098.1"/>
    <property type="molecule type" value="Genomic_DNA"/>
</dbReference>
<dbReference type="InterPro" id="IPR011032">
    <property type="entry name" value="GroES-like_sf"/>
</dbReference>
<dbReference type="Gene3D" id="3.90.180.10">
    <property type="entry name" value="Medium-chain alcohol dehydrogenases, catalytic domain"/>
    <property type="match status" value="1"/>
</dbReference>
<dbReference type="Proteomes" id="UP001498476">
    <property type="component" value="Unassembled WGS sequence"/>
</dbReference>
<comment type="caution">
    <text evidence="5">The sequence shown here is derived from an EMBL/GenBank/DDBJ whole genome shotgun (WGS) entry which is preliminary data.</text>
</comment>
<dbReference type="PANTHER" id="PTHR48106">
    <property type="entry name" value="QUINONE OXIDOREDUCTASE PIG3-RELATED"/>
    <property type="match status" value="1"/>
</dbReference>
<evidence type="ECO:0000313" key="5">
    <source>
        <dbReference type="EMBL" id="KAK7420098.1"/>
    </source>
</evidence>
<evidence type="ECO:0000259" key="4">
    <source>
        <dbReference type="SMART" id="SM00829"/>
    </source>
</evidence>
<dbReference type="SMART" id="SM00829">
    <property type="entry name" value="PKS_ER"/>
    <property type="match status" value="1"/>
</dbReference>
<sequence length="313" mass="33196">MNMLAIQAAEGGKPKATQVSPPPTPVDDSTIQIRVLAAGLHQVVRSRASGKHYSVENKAPTTQGVDGTGINTGTGKPVYFHTLATGDGTFAELVNVPARDVVELPEDVDPVQAAALVNPVLSSWMALRTRAGVLKEGWTCLILGVTGTSGQLAIKVARTMGAAKIIGAGRNEETLKQLDLDEYIVLRDPAETTYFSPAATVDVVLDYVYGPYVHAFLSTTRSRTPLTWVEIGAMAGPEATLPSQALRRRDVTLRGAGLGSWSKVELPTELPGILGVLKGVKMGGLREVDMADAEEGWGIQGERVVFVNKAKGE</sequence>
<evidence type="ECO:0000313" key="6">
    <source>
        <dbReference type="Proteomes" id="UP001498476"/>
    </source>
</evidence>
<keyword evidence="2" id="KW-0560">Oxidoreductase</keyword>
<dbReference type="SUPFAM" id="SSF50129">
    <property type="entry name" value="GroES-like"/>
    <property type="match status" value="1"/>
</dbReference>
<evidence type="ECO:0000256" key="2">
    <source>
        <dbReference type="ARBA" id="ARBA00023002"/>
    </source>
</evidence>
<feature type="region of interest" description="Disordered" evidence="3">
    <location>
        <begin position="1"/>
        <end position="26"/>
    </location>
</feature>
<dbReference type="PANTHER" id="PTHR48106:SF18">
    <property type="entry name" value="QUINONE OXIDOREDUCTASE PIG3"/>
    <property type="match status" value="1"/>
</dbReference>